<evidence type="ECO:0000313" key="3">
    <source>
        <dbReference type="EMBL" id="THH42078.1"/>
    </source>
</evidence>
<comment type="similarity">
    <text evidence="1">Belongs to the flavin monoamine oxidase family.</text>
</comment>
<dbReference type="AlphaFoldDB" id="A0A4S4NUC6"/>
<evidence type="ECO:0000259" key="2">
    <source>
        <dbReference type="Pfam" id="PF01593"/>
    </source>
</evidence>
<dbReference type="GO" id="GO:0016491">
    <property type="term" value="F:oxidoreductase activity"/>
    <property type="evidence" value="ECO:0007669"/>
    <property type="project" value="InterPro"/>
</dbReference>
<comment type="caution">
    <text evidence="3">The sequence shown here is derived from an EMBL/GenBank/DDBJ whole genome shotgun (WGS) entry which is preliminary data.</text>
</comment>
<dbReference type="Proteomes" id="UP000308528">
    <property type="component" value="Unassembled WGS sequence"/>
</dbReference>
<protein>
    <submittedName>
        <fullName evidence="3">FAD-dependent oxidoreductase</fullName>
    </submittedName>
</protein>
<proteinExistence type="inferred from homology"/>
<dbReference type="RefSeq" id="WP_136457190.1">
    <property type="nucleotide sequence ID" value="NZ_SRSF01000001.1"/>
</dbReference>
<dbReference type="InterPro" id="IPR002937">
    <property type="entry name" value="Amino_oxidase"/>
</dbReference>
<dbReference type="Gene3D" id="3.50.50.60">
    <property type="entry name" value="FAD/NAD(P)-binding domain"/>
    <property type="match status" value="2"/>
</dbReference>
<dbReference type="OrthoDB" id="56323at2"/>
<dbReference type="SUPFAM" id="SSF54373">
    <property type="entry name" value="FAD-linked reductases, C-terminal domain"/>
    <property type="match status" value="1"/>
</dbReference>
<evidence type="ECO:0000313" key="4">
    <source>
        <dbReference type="Proteomes" id="UP000308528"/>
    </source>
</evidence>
<organism evidence="3 4">
    <name type="scientific">Neolewinella litorea</name>
    <dbReference type="NCBI Taxonomy" id="2562452"/>
    <lineage>
        <taxon>Bacteria</taxon>
        <taxon>Pseudomonadati</taxon>
        <taxon>Bacteroidota</taxon>
        <taxon>Saprospiria</taxon>
        <taxon>Saprospirales</taxon>
        <taxon>Lewinellaceae</taxon>
        <taxon>Neolewinella</taxon>
    </lineage>
</organism>
<dbReference type="InterPro" id="IPR050703">
    <property type="entry name" value="Flavin_MAO"/>
</dbReference>
<dbReference type="InterPro" id="IPR036188">
    <property type="entry name" value="FAD/NAD-bd_sf"/>
</dbReference>
<reference evidence="3 4" key="1">
    <citation type="submission" date="2019-04" db="EMBL/GenBank/DDBJ databases">
        <title>Lewinella litorea sp. nov., isolated from a marine sand.</title>
        <authorList>
            <person name="Yoon J.-H."/>
        </authorList>
    </citation>
    <scope>NUCLEOTIDE SEQUENCE [LARGE SCALE GENOMIC DNA]</scope>
    <source>
        <strain evidence="3 4">HSMS-39</strain>
    </source>
</reference>
<dbReference type="Pfam" id="PF01593">
    <property type="entry name" value="Amino_oxidase"/>
    <property type="match status" value="2"/>
</dbReference>
<dbReference type="SUPFAM" id="SSF51905">
    <property type="entry name" value="FAD/NAD(P)-binding domain"/>
    <property type="match status" value="1"/>
</dbReference>
<keyword evidence="4" id="KW-1185">Reference proteome</keyword>
<name>A0A4S4NUC6_9BACT</name>
<evidence type="ECO:0000256" key="1">
    <source>
        <dbReference type="ARBA" id="ARBA00005995"/>
    </source>
</evidence>
<dbReference type="EMBL" id="SRSF01000001">
    <property type="protein sequence ID" value="THH42078.1"/>
    <property type="molecule type" value="Genomic_DNA"/>
</dbReference>
<feature type="domain" description="Amine oxidase" evidence="2">
    <location>
        <begin position="107"/>
        <end position="351"/>
    </location>
</feature>
<dbReference type="PANTHER" id="PTHR43563">
    <property type="entry name" value="AMINE OXIDASE"/>
    <property type="match status" value="1"/>
</dbReference>
<feature type="domain" description="Amine oxidase" evidence="2">
    <location>
        <begin position="15"/>
        <end position="88"/>
    </location>
</feature>
<accession>A0A4S4NUC6</accession>
<sequence>MNHSYRDLVILGGGLTGLTLAYRLRDSGYSITVLEAQERLGGRIYTLYPEQGPPVEMGATWLGQKHSALWSLLEELGLPVFEQRRDEGVIFEAGPNEPLQQLRLPPEDAPTYRIAGGSSILIKALAEKLRGTEIHLQRPVSGLQQTLDGIVVSTAGGPITAGVVVSTLPPDLLLRTVCFDPALPPELVNLAQRTDTWMGKSIKVALTYPEPFWRRNGHSATFFSNAGPVTELYDHGDAEDKGYALKGFLDPTFLRLDRQQRREKVLGQLTRYYGPNIRNYLAYYDMPWAEETYTTASTAADLLPHQLQGHPLYHQARWGGRLYLAGTETAEQYPGYMEGAVRSAEALVRAIAQ</sequence>
<gene>
    <name evidence="3" type="ORF">E4021_05715</name>
</gene>
<dbReference type="PANTHER" id="PTHR43563:SF1">
    <property type="entry name" value="AMINE OXIDASE [FLAVIN-CONTAINING] B"/>
    <property type="match status" value="1"/>
</dbReference>
<dbReference type="Gene3D" id="1.10.405.20">
    <property type="match status" value="1"/>
</dbReference>